<evidence type="ECO:0000313" key="9">
    <source>
        <dbReference type="EMBL" id="SDD97491.1"/>
    </source>
</evidence>
<dbReference type="Pfam" id="PF25788">
    <property type="entry name" value="Ig_Rha78A_N"/>
    <property type="match status" value="1"/>
</dbReference>
<dbReference type="Gene3D" id="1.50.10.10">
    <property type="match status" value="1"/>
</dbReference>
<feature type="domain" description="Bacterial Ig-like" evidence="6">
    <location>
        <begin position="1434"/>
        <end position="1518"/>
    </location>
</feature>
<comment type="catalytic activity">
    <reaction evidence="1">
        <text>Hydrolysis of terminal non-reducing alpha-L-rhamnose residues in alpha-L-rhamnosides.</text>
        <dbReference type="EC" id="3.2.1.40"/>
    </reaction>
</comment>
<dbReference type="PANTHER" id="PTHR33307:SF6">
    <property type="entry name" value="ALPHA-RHAMNOSIDASE (EUROFUNG)-RELATED"/>
    <property type="match status" value="1"/>
</dbReference>
<dbReference type="GO" id="GO:0005975">
    <property type="term" value="P:carbohydrate metabolic process"/>
    <property type="evidence" value="ECO:0007669"/>
    <property type="project" value="InterPro"/>
</dbReference>
<evidence type="ECO:0000256" key="3">
    <source>
        <dbReference type="ARBA" id="ARBA00022801"/>
    </source>
</evidence>
<feature type="domain" description="Alpha-L-rhamnosidase C-terminal" evidence="8">
    <location>
        <begin position="1210"/>
        <end position="1280"/>
    </location>
</feature>
<feature type="domain" description="Alpha-L-rhamnosidase six-hairpin glycosidase" evidence="7">
    <location>
        <begin position="817"/>
        <end position="1071"/>
    </location>
</feature>
<dbReference type="Pfam" id="PF16640">
    <property type="entry name" value="Big_3_5"/>
    <property type="match status" value="2"/>
</dbReference>
<dbReference type="InterPro" id="IPR035398">
    <property type="entry name" value="Bac_rhamnosid_C"/>
</dbReference>
<dbReference type="Gene3D" id="2.60.40.10">
    <property type="entry name" value="Immunoglobulins"/>
    <property type="match status" value="3"/>
</dbReference>
<organism evidence="9 10">
    <name type="scientific">Nocardioides lianchengensis</name>
    <dbReference type="NCBI Taxonomy" id="1045774"/>
    <lineage>
        <taxon>Bacteria</taxon>
        <taxon>Bacillati</taxon>
        <taxon>Actinomycetota</taxon>
        <taxon>Actinomycetes</taxon>
        <taxon>Propionibacteriales</taxon>
        <taxon>Nocardioidaceae</taxon>
        <taxon>Nocardioides</taxon>
    </lineage>
</organism>
<dbReference type="InterPro" id="IPR012341">
    <property type="entry name" value="6hp_glycosidase-like_sf"/>
</dbReference>
<dbReference type="Pfam" id="PF05592">
    <property type="entry name" value="Bac_rhamnosid"/>
    <property type="match status" value="1"/>
</dbReference>
<dbReference type="Pfam" id="PF17389">
    <property type="entry name" value="Bac_rhamnosid6H"/>
    <property type="match status" value="2"/>
</dbReference>
<keyword evidence="10" id="KW-1185">Reference proteome</keyword>
<evidence type="ECO:0000313" key="10">
    <source>
        <dbReference type="Proteomes" id="UP000199034"/>
    </source>
</evidence>
<dbReference type="OrthoDB" id="9761045at2"/>
<dbReference type="GO" id="GO:0030596">
    <property type="term" value="F:alpha-L-rhamnosidase activity"/>
    <property type="evidence" value="ECO:0007669"/>
    <property type="project" value="UniProtKB-EC"/>
</dbReference>
<sequence length="1521" mass="161906">MRRTRASGALVALGLAVTLGPAGAVIPQAVLAPASATVVQAPLAQVAVSGLEVNHLFAPQGIDDSAPVFCWGMDSNVVGAKQVSYRIEVAKDRAFSKIAWDSGTVVSDESTDITYGASGAAEKLKPETDYWWRVTIVDDRGVETVSDVSSFSTGLMSGKIGAWDGAQWIGSTKTKLDAESTYMFDINTKFTITSGDNVSFILGGDDPRLSSEFRNVFGAPGGENFIRAELDLSGVTADPATNTGGVLNLYRKGYHRTDDDNGDPNTLPYKSVRLVDSTAAAVKTLFTPANKNAEHTLRIQANASAMTFTVDNVNLTGFTAATMTVGAGRPAAANNLNVSPNSTINDAGVHTFVTGNNYNTFPHLGKIGFSVKNVGDDVSLTDYKLVDIGQSAKRTLFDSTTGANYSIFSSLPNSGITTTGNTIRVRPTAAAQLGPKYADPTYGAQTHLRTEFRVSPTKEIAQAKLYVTAQGAYEMFINGDRVSDDYMNPGMATFAKTLNYNTYDVTDMLSTGTNAVGALLGPGFWTGNMTFTPGNYNMFGDSEALLAKMVVTYGDGTSETILTDPSTWKSFNDGPNRYADNFQGVRYDASKEPNVAGWSTTAYKNALLSKWSPAEVIPLKAGLNPEIIARQDQPVHEVERLTAKRVLETHSADDTTWTYDMGVNMVGVPTVTIPAGTLQAGDEVLFRFAETIYPGNSDSPNTTYPGADPRTPTPKPYADLYGPSGSYRPGVAGRILTDTYRAATPHDVYVASAADATRDVVITPNFTFRGYQYIEITVPRRTTPLPLENVDGIVLSSIDLPEGTYTATTSDDNYTGKLANQFFKNAQRSQVGNFFSLPTDCPQRNERMGWTGDLQAYARSATYNSTDTQAFLRQWLIALRDAQGVNGGIGDTVPIISLTGDRGTNYPQSPTWEGAVAQAPWQLYTQYGDTQIIRENFPTIRKWLDSYLANGGVLSPDYPGLTSRTSGNADHISMDANTQAHMVGQAMYLYYLDISSQMADIIGETAYAEVLRGRYTQGVDSFNRLYVDPQTGFTLNATPGATLVTGRTLQDSQASYATPLALDLFSDEMTVQAGPNQGLTYKEFATKRLAELIADPAQSNNGAGPLAGTGLFSGGQASNKPYTITTGFNATPNILPALTKNGQIDTAYKLFSNDDFASWLYPVTLGATSMWELWNSYERGFAQGGNSQMNSQNHFALGASQAWMYEYQLGITSAGEKGYRDFILQPVPGGEFTSVEGSMGSTYGEIESAWKATAGELTSYSTTVPANTTATLYLPTDTAVSGFQAIPGVSFVGMTERNGLDVAEFKLGAGGYEFDVDGSTVTATLDSGYAVDEPAGDSTVKAPAVSGTYGKATTVVATVTGSAPTGTVSVKAGTRTLGTAKVANGVARVVLGATALPAGRRSLALAYSGDAKNAASTGSVTVSIRKASTRLAVSLAPKKPKAGTRPKVKVTVSATGVKATGAVRVVLRGKVIARGTLNANGKVTVRLPRQAAGKRTVRVVYVGTANLARSKKAVTLRVARR</sequence>
<dbReference type="InterPro" id="IPR032109">
    <property type="entry name" value="Big_3_5"/>
</dbReference>
<evidence type="ECO:0000256" key="2">
    <source>
        <dbReference type="ARBA" id="ARBA00012652"/>
    </source>
</evidence>
<dbReference type="InterPro" id="IPR016007">
    <property type="entry name" value="Alpha_rhamnosid"/>
</dbReference>
<gene>
    <name evidence="9" type="ORF">SAMN05421872_1133</name>
</gene>
<dbReference type="InterPro" id="IPR013783">
    <property type="entry name" value="Ig-like_fold"/>
</dbReference>
<evidence type="ECO:0000259" key="6">
    <source>
        <dbReference type="Pfam" id="PF16640"/>
    </source>
</evidence>
<dbReference type="RefSeq" id="WP_139175744.1">
    <property type="nucleotide sequence ID" value="NZ_FMZM01000013.1"/>
</dbReference>
<dbReference type="Gene3D" id="2.60.420.10">
    <property type="entry name" value="Maltose phosphorylase, domain 3"/>
    <property type="match status" value="1"/>
</dbReference>
<evidence type="ECO:0000259" key="7">
    <source>
        <dbReference type="Pfam" id="PF17389"/>
    </source>
</evidence>
<dbReference type="InterPro" id="IPR035396">
    <property type="entry name" value="Bac_rhamnosid6H"/>
</dbReference>
<name>A0A1G6Z4N9_9ACTN</name>
<feature type="domain" description="Alpha-L-rhamnosidase six-hairpin glycosidase" evidence="7">
    <location>
        <begin position="1120"/>
        <end position="1207"/>
    </location>
</feature>
<evidence type="ECO:0000259" key="4">
    <source>
        <dbReference type="Pfam" id="PF05592"/>
    </source>
</evidence>
<proteinExistence type="predicted"/>
<dbReference type="PANTHER" id="PTHR33307">
    <property type="entry name" value="ALPHA-RHAMNOSIDASE (EUROFUNG)"/>
    <property type="match status" value="1"/>
</dbReference>
<dbReference type="Pfam" id="PF08531">
    <property type="entry name" value="Bac_rhamnosid_N"/>
    <property type="match status" value="1"/>
</dbReference>
<dbReference type="InterPro" id="IPR008928">
    <property type="entry name" value="6-hairpin_glycosidase_sf"/>
</dbReference>
<keyword evidence="3" id="KW-0378">Hydrolase</keyword>
<dbReference type="STRING" id="1045774.SAMN05421872_1133"/>
<dbReference type="InterPro" id="IPR013737">
    <property type="entry name" value="Bac_rhamnosid_N"/>
</dbReference>
<dbReference type="Pfam" id="PF17390">
    <property type="entry name" value="Bac_rhamnosid_C"/>
    <property type="match status" value="1"/>
</dbReference>
<evidence type="ECO:0000259" key="8">
    <source>
        <dbReference type="Pfam" id="PF17390"/>
    </source>
</evidence>
<dbReference type="InterPro" id="IPR008902">
    <property type="entry name" value="Rhamnosid_concanavalin"/>
</dbReference>
<dbReference type="EC" id="3.2.1.40" evidence="2"/>
<dbReference type="Proteomes" id="UP000199034">
    <property type="component" value="Unassembled WGS sequence"/>
</dbReference>
<feature type="domain" description="Bacterial alpha-L-rhamnosidase N-terminal" evidence="5">
    <location>
        <begin position="458"/>
        <end position="638"/>
    </location>
</feature>
<evidence type="ECO:0000259" key="5">
    <source>
        <dbReference type="Pfam" id="PF08531"/>
    </source>
</evidence>
<reference evidence="9 10" key="1">
    <citation type="submission" date="2016-10" db="EMBL/GenBank/DDBJ databases">
        <authorList>
            <person name="de Groot N.N."/>
        </authorList>
    </citation>
    <scope>NUCLEOTIDE SEQUENCE [LARGE SCALE GENOMIC DNA]</scope>
    <source>
        <strain evidence="9 10">CGMCC 4.6858</strain>
    </source>
</reference>
<dbReference type="EMBL" id="FMZM01000013">
    <property type="protein sequence ID" value="SDD97491.1"/>
    <property type="molecule type" value="Genomic_DNA"/>
</dbReference>
<feature type="domain" description="Bacterial Ig-like" evidence="6">
    <location>
        <begin position="1345"/>
        <end position="1424"/>
    </location>
</feature>
<evidence type="ECO:0000256" key="1">
    <source>
        <dbReference type="ARBA" id="ARBA00001445"/>
    </source>
</evidence>
<dbReference type="SUPFAM" id="SSF48208">
    <property type="entry name" value="Six-hairpin glycosidases"/>
    <property type="match status" value="1"/>
</dbReference>
<accession>A0A1G6Z4N9</accession>
<dbReference type="Gene3D" id="2.60.120.260">
    <property type="entry name" value="Galactose-binding domain-like"/>
    <property type="match status" value="2"/>
</dbReference>
<protein>
    <recommendedName>
        <fullName evidence="2">alpha-L-rhamnosidase</fullName>
        <ecNumber evidence="2">3.2.1.40</ecNumber>
    </recommendedName>
</protein>
<feature type="domain" description="Alpha-L-rhamnosidase concanavalin-like" evidence="4">
    <location>
        <begin position="652"/>
        <end position="793"/>
    </location>
</feature>